<evidence type="ECO:0000313" key="1">
    <source>
        <dbReference type="EMBL" id="ARM83942.1"/>
    </source>
</evidence>
<name>A0A1W6K9D4_9GAMM</name>
<reference evidence="1 2" key="1">
    <citation type="submission" date="2017-04" db="EMBL/GenBank/DDBJ databases">
        <title>Genome Sequence of Marinobacter salarius strain SMR5 Isolated from a culture of the Diatom Skeletonema marinoi.</title>
        <authorList>
            <person name="Topel M."/>
            <person name="Pinder M.I.M."/>
            <person name="Johansson O.N."/>
            <person name="Kourtchenko O."/>
            <person name="Godhe A."/>
            <person name="Clarke A.K."/>
        </authorList>
    </citation>
    <scope>NUCLEOTIDE SEQUENCE [LARGE SCALE GENOMIC DNA]</scope>
    <source>
        <strain evidence="1 2">SMR5</strain>
    </source>
</reference>
<proteinExistence type="predicted"/>
<organism evidence="1 2">
    <name type="scientific">Marinobacter salarius</name>
    <dbReference type="NCBI Taxonomy" id="1420917"/>
    <lineage>
        <taxon>Bacteria</taxon>
        <taxon>Pseudomonadati</taxon>
        <taxon>Pseudomonadota</taxon>
        <taxon>Gammaproteobacteria</taxon>
        <taxon>Pseudomonadales</taxon>
        <taxon>Marinobacteraceae</taxon>
        <taxon>Marinobacter</taxon>
    </lineage>
</organism>
<evidence type="ECO:0000313" key="2">
    <source>
        <dbReference type="Proteomes" id="UP000193100"/>
    </source>
</evidence>
<dbReference type="RefSeq" id="WP_085680283.1">
    <property type="nucleotide sequence ID" value="NZ_CP020931.1"/>
</dbReference>
<accession>A0A1W6K9D4</accession>
<dbReference type="EMBL" id="CP020931">
    <property type="protein sequence ID" value="ARM83942.1"/>
    <property type="molecule type" value="Genomic_DNA"/>
</dbReference>
<dbReference type="AlphaFoldDB" id="A0A1W6K9D4"/>
<gene>
    <name evidence="1" type="ORF">MARSALSMR5_01864</name>
</gene>
<protein>
    <submittedName>
        <fullName evidence="1">Uncharacterized protein</fullName>
    </submittedName>
</protein>
<sequence length="165" mass="18301">MKGEQKPVEYLDGLAEIRVKAMREGGEIEVPALAHKSCPGLAVTMFPFGAFAVTHIKTGCKLCSPSERASTAMLTMSQFALVADLMGEAWADMDQAQALQMIKDANPKEVPFDGYTSTSNKGTRKMTVGEWFQSVRFTFPGEFPWEEKDPFEMAFENFEKLEVAS</sequence>
<dbReference type="Proteomes" id="UP000193100">
    <property type="component" value="Chromosome"/>
</dbReference>
<dbReference type="GeneID" id="77255824"/>